<feature type="DNA-binding region" description="H-T-H motif" evidence="4">
    <location>
        <begin position="26"/>
        <end position="45"/>
    </location>
</feature>
<dbReference type="PROSITE" id="PS50977">
    <property type="entry name" value="HTH_TETR_2"/>
    <property type="match status" value="1"/>
</dbReference>
<evidence type="ECO:0000259" key="5">
    <source>
        <dbReference type="PROSITE" id="PS50977"/>
    </source>
</evidence>
<dbReference type="InterPro" id="IPR009057">
    <property type="entry name" value="Homeodomain-like_sf"/>
</dbReference>
<sequence>MSKMQKKQDIIDHAFELFYDQGFNTGVDAIMADTGISKRTLYKYFPSKEVLIAELVEHYRVNVIPLLRAEVERVSPDPKGRLIALFDVRQAKFTEGCFRGCFAVSAKLEYACRNAQIEAASEAMMADMNGLMRAFCEMTGHPDPDTLTAQAMVLFNGAVVAAQASRSAKPFDTAKGILRVLLSFPLP</sequence>
<keyword evidence="1" id="KW-0805">Transcription regulation</keyword>
<dbReference type="EMBL" id="JAQQKX010000002">
    <property type="protein sequence ID" value="MDC7682519.1"/>
    <property type="molecule type" value="Genomic_DNA"/>
</dbReference>
<dbReference type="SUPFAM" id="SSF46689">
    <property type="entry name" value="Homeodomain-like"/>
    <property type="match status" value="1"/>
</dbReference>
<feature type="domain" description="HTH tetR-type" evidence="5">
    <location>
        <begin position="4"/>
        <end position="63"/>
    </location>
</feature>
<dbReference type="PANTHER" id="PTHR47506:SF1">
    <property type="entry name" value="HTH-TYPE TRANSCRIPTIONAL REGULATOR YJDC"/>
    <property type="match status" value="1"/>
</dbReference>
<dbReference type="RefSeq" id="WP_272747005.1">
    <property type="nucleotide sequence ID" value="NZ_JAQQKX010000002.1"/>
</dbReference>
<dbReference type="Gene3D" id="1.10.357.10">
    <property type="entry name" value="Tetracycline Repressor, domain 2"/>
    <property type="match status" value="1"/>
</dbReference>
<gene>
    <name evidence="6" type="ORF">PQU92_04480</name>
</gene>
<dbReference type="Pfam" id="PF00440">
    <property type="entry name" value="TetR_N"/>
    <property type="match status" value="1"/>
</dbReference>
<dbReference type="InterPro" id="IPR001647">
    <property type="entry name" value="HTH_TetR"/>
</dbReference>
<dbReference type="InterPro" id="IPR036271">
    <property type="entry name" value="Tet_transcr_reg_TetR-rel_C_sf"/>
</dbReference>
<dbReference type="Proteomes" id="UP001214854">
    <property type="component" value="Unassembled WGS sequence"/>
</dbReference>
<evidence type="ECO:0000256" key="3">
    <source>
        <dbReference type="ARBA" id="ARBA00023163"/>
    </source>
</evidence>
<evidence type="ECO:0000256" key="2">
    <source>
        <dbReference type="ARBA" id="ARBA00023125"/>
    </source>
</evidence>
<organism evidence="6 7">
    <name type="scientific">Asticcacaulis aquaticus</name>
    <dbReference type="NCBI Taxonomy" id="2984212"/>
    <lineage>
        <taxon>Bacteria</taxon>
        <taxon>Pseudomonadati</taxon>
        <taxon>Pseudomonadota</taxon>
        <taxon>Alphaproteobacteria</taxon>
        <taxon>Caulobacterales</taxon>
        <taxon>Caulobacteraceae</taxon>
        <taxon>Asticcacaulis</taxon>
    </lineage>
</organism>
<dbReference type="PRINTS" id="PR00455">
    <property type="entry name" value="HTHTETR"/>
</dbReference>
<evidence type="ECO:0000256" key="1">
    <source>
        <dbReference type="ARBA" id="ARBA00023015"/>
    </source>
</evidence>
<comment type="caution">
    <text evidence="6">The sequence shown here is derived from an EMBL/GenBank/DDBJ whole genome shotgun (WGS) entry which is preliminary data.</text>
</comment>
<evidence type="ECO:0000313" key="7">
    <source>
        <dbReference type="Proteomes" id="UP001214854"/>
    </source>
</evidence>
<dbReference type="SUPFAM" id="SSF48498">
    <property type="entry name" value="Tetracyclin repressor-like, C-terminal domain"/>
    <property type="match status" value="1"/>
</dbReference>
<evidence type="ECO:0000313" key="6">
    <source>
        <dbReference type="EMBL" id="MDC7682519.1"/>
    </source>
</evidence>
<keyword evidence="7" id="KW-1185">Reference proteome</keyword>
<protein>
    <submittedName>
        <fullName evidence="6">TetR/AcrR family transcriptional regulator</fullName>
    </submittedName>
</protein>
<reference evidence="6 7" key="1">
    <citation type="submission" date="2023-01" db="EMBL/GenBank/DDBJ databases">
        <title>Novel species of the genus Asticcacaulis isolated from rivers.</title>
        <authorList>
            <person name="Lu H."/>
        </authorList>
    </citation>
    <scope>NUCLEOTIDE SEQUENCE [LARGE SCALE GENOMIC DNA]</scope>
    <source>
        <strain evidence="6 7">BYS171W</strain>
    </source>
</reference>
<keyword evidence="3" id="KW-0804">Transcription</keyword>
<dbReference type="PANTHER" id="PTHR47506">
    <property type="entry name" value="TRANSCRIPTIONAL REGULATORY PROTEIN"/>
    <property type="match status" value="1"/>
</dbReference>
<keyword evidence="2 4" id="KW-0238">DNA-binding</keyword>
<accession>A0ABT5HR33</accession>
<evidence type="ECO:0000256" key="4">
    <source>
        <dbReference type="PROSITE-ProRule" id="PRU00335"/>
    </source>
</evidence>
<proteinExistence type="predicted"/>
<name>A0ABT5HR33_9CAUL</name>